<reference evidence="4" key="1">
    <citation type="submission" date="2025-08" db="UniProtKB">
        <authorList>
            <consortium name="RefSeq"/>
        </authorList>
    </citation>
    <scope>IDENTIFICATION</scope>
    <source>
        <tissue evidence="4">Whole organism</tissue>
    </source>
</reference>
<dbReference type="Proteomes" id="UP000694843">
    <property type="component" value="Unplaced"/>
</dbReference>
<protein>
    <submittedName>
        <fullName evidence="4">Uncharacterized protein LOC108681929</fullName>
    </submittedName>
</protein>
<dbReference type="SMART" id="SM00595">
    <property type="entry name" value="MADF"/>
    <property type="match status" value="1"/>
</dbReference>
<dbReference type="PROSITE" id="PS51029">
    <property type="entry name" value="MADF"/>
    <property type="match status" value="1"/>
</dbReference>
<dbReference type="PANTHER" id="PTHR21505:SF8">
    <property type="entry name" value="DPT-YFP REPRESSOR BY OVEREXPRESSION, ISOFORM D-RELATED"/>
    <property type="match status" value="1"/>
</dbReference>
<dbReference type="GeneID" id="108681929"/>
<keyword evidence="3" id="KW-1185">Reference proteome</keyword>
<evidence type="ECO:0000256" key="1">
    <source>
        <dbReference type="SAM" id="MobiDB-lite"/>
    </source>
</evidence>
<dbReference type="InterPro" id="IPR006578">
    <property type="entry name" value="MADF-dom"/>
</dbReference>
<dbReference type="PANTHER" id="PTHR21505">
    <property type="entry name" value="MADF DOMAIN-CONTAINING PROTEIN-RELATED"/>
    <property type="match status" value="1"/>
</dbReference>
<proteinExistence type="predicted"/>
<name>A0A8B7PK05_HYAAZ</name>
<dbReference type="Pfam" id="PF10545">
    <property type="entry name" value="MADF_DNA_bdg"/>
    <property type="match status" value="1"/>
</dbReference>
<organism evidence="3 4">
    <name type="scientific">Hyalella azteca</name>
    <name type="common">Amphipod</name>
    <dbReference type="NCBI Taxonomy" id="294128"/>
    <lineage>
        <taxon>Eukaryota</taxon>
        <taxon>Metazoa</taxon>
        <taxon>Ecdysozoa</taxon>
        <taxon>Arthropoda</taxon>
        <taxon>Crustacea</taxon>
        <taxon>Multicrustacea</taxon>
        <taxon>Malacostraca</taxon>
        <taxon>Eumalacostraca</taxon>
        <taxon>Peracarida</taxon>
        <taxon>Amphipoda</taxon>
        <taxon>Senticaudata</taxon>
        <taxon>Talitrida</taxon>
        <taxon>Talitroidea</taxon>
        <taxon>Hyalellidae</taxon>
        <taxon>Hyalella</taxon>
    </lineage>
</organism>
<gene>
    <name evidence="4" type="primary">LOC108681929</name>
</gene>
<accession>A0A8B7PK05</accession>
<feature type="region of interest" description="Disordered" evidence="1">
    <location>
        <begin position="139"/>
        <end position="166"/>
    </location>
</feature>
<sequence>MSEDFSGPLVFAGDKKEERDFIIEFISLYRSLPALWDVKCIDYNNRAKKKEQYDVLVRKYREKYPSAEKENVVKKINSLRTNFRKELKRIRGAQKFGYDTKDEKHRLWYFEEMRFLIPQEETITTSSIKIDVEDVYSNEDWTDSTEDRDHAEDDEIPRNNSKRAALDSTGELTKFASERHQQTQDDYDKIAAAWAVELRRMDPQQQLFAKKAINDILFEGQMGTLHRNSVEINVFRPSEPYCVRSLSSTPPQ</sequence>
<dbReference type="AlphaFoldDB" id="A0A8B7PK05"/>
<dbReference type="KEGG" id="hazt:108681929"/>
<dbReference type="RefSeq" id="XP_018026499.1">
    <property type="nucleotide sequence ID" value="XM_018171010.2"/>
</dbReference>
<evidence type="ECO:0000313" key="4">
    <source>
        <dbReference type="RefSeq" id="XP_018026499.1"/>
    </source>
</evidence>
<evidence type="ECO:0000313" key="3">
    <source>
        <dbReference type="Proteomes" id="UP000694843"/>
    </source>
</evidence>
<dbReference type="OrthoDB" id="6152242at2759"/>
<dbReference type="OMA" id="REQMRIW"/>
<evidence type="ECO:0000259" key="2">
    <source>
        <dbReference type="PROSITE" id="PS51029"/>
    </source>
</evidence>
<feature type="domain" description="MADF" evidence="2">
    <location>
        <begin position="24"/>
        <end position="121"/>
    </location>
</feature>